<dbReference type="PANTHER" id="PTHR41286">
    <property type="entry name" value="HNH NUCLEASE YAJD-RELATED"/>
    <property type="match status" value="1"/>
</dbReference>
<dbReference type="Pfam" id="PF01844">
    <property type="entry name" value="HNH"/>
    <property type="match status" value="1"/>
</dbReference>
<evidence type="ECO:0000313" key="7">
    <source>
        <dbReference type="Proteomes" id="UP000064189"/>
    </source>
</evidence>
<evidence type="ECO:0000256" key="1">
    <source>
        <dbReference type="ARBA" id="ARBA00022722"/>
    </source>
</evidence>
<dbReference type="AlphaFoldDB" id="A0A125QRU4"/>
<dbReference type="InterPro" id="IPR002711">
    <property type="entry name" value="HNH"/>
</dbReference>
<protein>
    <recommendedName>
        <fullName evidence="4">Putative HNH nuclease YajD</fullName>
    </recommendedName>
</protein>
<evidence type="ECO:0000256" key="3">
    <source>
        <dbReference type="ARBA" id="ARBA00038412"/>
    </source>
</evidence>
<dbReference type="Gene3D" id="1.10.30.50">
    <property type="match status" value="1"/>
</dbReference>
<evidence type="ECO:0000256" key="4">
    <source>
        <dbReference type="ARBA" id="ARBA00040194"/>
    </source>
</evidence>
<evidence type="ECO:0000313" key="6">
    <source>
        <dbReference type="EMBL" id="KWW18007.1"/>
    </source>
</evidence>
<keyword evidence="2" id="KW-0378">Hydrolase</keyword>
<accession>A0A125QRU4</accession>
<sequence length="117" mass="13755">MRDNMNSQKHYNKYKRDKEAKKFYNSAAWKKCRAIVLARDNHLCQECLRKKRITPADMVHHIIEYKADQSKALDIDNLESLCNPCHNGEHPDRGSKKAVKVSKRIRVVTSKANEEMW</sequence>
<dbReference type="Proteomes" id="UP000064189">
    <property type="component" value="Unassembled WGS sequence"/>
</dbReference>
<evidence type="ECO:0000259" key="5">
    <source>
        <dbReference type="SMART" id="SM00507"/>
    </source>
</evidence>
<keyword evidence="6" id="KW-0255">Endonuclease</keyword>
<reference evidence="6 7" key="1">
    <citation type="submission" date="2015-11" db="EMBL/GenBank/DDBJ databases">
        <title>Genome Sequence of Bacillus simplex strain VanAntwerpen2.</title>
        <authorList>
            <person name="Couger M.B."/>
        </authorList>
    </citation>
    <scope>NUCLEOTIDE SEQUENCE [LARGE SCALE GENOMIC DNA]</scope>
    <source>
        <strain evidence="6 7">VanAntwerpen02</strain>
    </source>
</reference>
<comment type="similarity">
    <text evidence="3">Belongs to the HNH nuclease family.</text>
</comment>
<feature type="domain" description="HNH nuclease" evidence="5">
    <location>
        <begin position="31"/>
        <end position="87"/>
    </location>
</feature>
<gene>
    <name evidence="6" type="ORF">AS888_20955</name>
</gene>
<name>A0A125QRU4_9BACI</name>
<dbReference type="EMBL" id="LNNH01000025">
    <property type="protein sequence ID" value="KWW18007.1"/>
    <property type="molecule type" value="Genomic_DNA"/>
</dbReference>
<comment type="caution">
    <text evidence="6">The sequence shown here is derived from an EMBL/GenBank/DDBJ whole genome shotgun (WGS) entry which is preliminary data.</text>
</comment>
<dbReference type="PANTHER" id="PTHR41286:SF1">
    <property type="entry name" value="HNH NUCLEASE YAJD-RELATED"/>
    <property type="match status" value="1"/>
</dbReference>
<dbReference type="InterPro" id="IPR003615">
    <property type="entry name" value="HNH_nuc"/>
</dbReference>
<dbReference type="CDD" id="cd00085">
    <property type="entry name" value="HNHc"/>
    <property type="match status" value="1"/>
</dbReference>
<dbReference type="GO" id="GO:0003676">
    <property type="term" value="F:nucleic acid binding"/>
    <property type="evidence" value="ECO:0007669"/>
    <property type="project" value="InterPro"/>
</dbReference>
<dbReference type="GO" id="GO:0008270">
    <property type="term" value="F:zinc ion binding"/>
    <property type="evidence" value="ECO:0007669"/>
    <property type="project" value="InterPro"/>
</dbReference>
<proteinExistence type="inferred from homology"/>
<organism evidence="6 7">
    <name type="scientific">Peribacillus simplex</name>
    <dbReference type="NCBI Taxonomy" id="1478"/>
    <lineage>
        <taxon>Bacteria</taxon>
        <taxon>Bacillati</taxon>
        <taxon>Bacillota</taxon>
        <taxon>Bacilli</taxon>
        <taxon>Bacillales</taxon>
        <taxon>Bacillaceae</taxon>
        <taxon>Peribacillus</taxon>
    </lineage>
</organism>
<dbReference type="GO" id="GO:0016787">
    <property type="term" value="F:hydrolase activity"/>
    <property type="evidence" value="ECO:0007669"/>
    <property type="project" value="UniProtKB-KW"/>
</dbReference>
<dbReference type="SMART" id="SM00507">
    <property type="entry name" value="HNHc"/>
    <property type="match status" value="1"/>
</dbReference>
<evidence type="ECO:0000256" key="2">
    <source>
        <dbReference type="ARBA" id="ARBA00022801"/>
    </source>
</evidence>
<dbReference type="GO" id="GO:0004519">
    <property type="term" value="F:endonuclease activity"/>
    <property type="evidence" value="ECO:0007669"/>
    <property type="project" value="UniProtKB-KW"/>
</dbReference>
<keyword evidence="7" id="KW-1185">Reference proteome</keyword>
<keyword evidence="1" id="KW-0540">Nuclease</keyword>
<dbReference type="GO" id="GO:0005829">
    <property type="term" value="C:cytosol"/>
    <property type="evidence" value="ECO:0007669"/>
    <property type="project" value="TreeGrafter"/>
</dbReference>